<sequence length="620" mass="68620">MAAAIVTPLRFEPGFESGCAVPRMLRAPRWGVSAILKHHRTAGGSGDMRPDASRGQPTTIEHERAPAATDHSAHVPGTIDQGATGQGTTGSAWARPLVAVLLPLVLAGPVAADALYRWEDDEGVVSYTDVIPPEQVKRGHVVISPDGVRLATIPRVLTEEEARMERELQLLRAEQERLQQQQRVTDLALLRTFRGVDEMLSMLRSKLDAVDSLLAVTRRNIRHQQVWLASLAPQLVDPALPANGATGKATGDQADLKHQVAAAIASIKESMRVILQRERQKRQVLEVFERDVERFQQLKGLIPKALDELAPEVYAIPSDRLLVCRSQESCERLWSLAQEYARDRGPAPLITHEPDLWMTGPAQDQGQDSIALTLVRIWDAPGERASIVLDLQCAGGTAGGGVCSAAQRQAVWDDLAVAVRADGRLYRWVGEHGRVYYIDVIPPGPLPDQRITLPLDGLSPPTEERNLTPREALRERELKELRTQQERLLAQQVVTDEALLRTFPTLDDMIAARDRKLAELDEMIQVTQRNIRYQQTWLGSLNQDLAQPDGRSAQASYLIARQIAAAKRSIEESSRVILQQEQEKQAVLDAFALDKQRYLELKRPPSTPIPKASARGPAGD</sequence>
<dbReference type="AlphaFoldDB" id="A0A5M8FV94"/>
<protein>
    <submittedName>
        <fullName evidence="4">DUF4124 domain-containing protein</fullName>
    </submittedName>
</protein>
<keyword evidence="1" id="KW-0175">Coiled coil</keyword>
<name>A0A5M8FV94_9GAMM</name>
<feature type="coiled-coil region" evidence="1">
    <location>
        <begin position="157"/>
        <end position="184"/>
    </location>
</feature>
<evidence type="ECO:0000256" key="2">
    <source>
        <dbReference type="SAM" id="MobiDB-lite"/>
    </source>
</evidence>
<dbReference type="EMBL" id="VWXX01000001">
    <property type="protein sequence ID" value="KAA6187705.1"/>
    <property type="molecule type" value="Genomic_DNA"/>
</dbReference>
<accession>A0A5M8FV94</accession>
<dbReference type="Pfam" id="PF13511">
    <property type="entry name" value="DUF4124"/>
    <property type="match status" value="1"/>
</dbReference>
<feature type="domain" description="DUF4124" evidence="3">
    <location>
        <begin position="104"/>
        <end position="146"/>
    </location>
</feature>
<proteinExistence type="predicted"/>
<feature type="region of interest" description="Disordered" evidence="2">
    <location>
        <begin position="40"/>
        <end position="59"/>
    </location>
</feature>
<evidence type="ECO:0000313" key="5">
    <source>
        <dbReference type="Proteomes" id="UP000322981"/>
    </source>
</evidence>
<dbReference type="InterPro" id="IPR025392">
    <property type="entry name" value="DUF4124"/>
</dbReference>
<keyword evidence="5" id="KW-1185">Reference proteome</keyword>
<comment type="caution">
    <text evidence="4">The sequence shown here is derived from an EMBL/GenBank/DDBJ whole genome shotgun (WGS) entry which is preliminary data.</text>
</comment>
<dbReference type="Proteomes" id="UP000322981">
    <property type="component" value="Unassembled WGS sequence"/>
</dbReference>
<reference evidence="4 5" key="1">
    <citation type="submission" date="2019-09" db="EMBL/GenBank/DDBJ databases">
        <title>Whole-genome sequence of the purple sulfur bacterium Thiohalocapsa marina DSM 19078.</title>
        <authorList>
            <person name="Kyndt J.A."/>
            <person name="Meyer T.E."/>
        </authorList>
    </citation>
    <scope>NUCLEOTIDE SEQUENCE [LARGE SCALE GENOMIC DNA]</scope>
    <source>
        <strain evidence="4 5">DSM 19078</strain>
    </source>
</reference>
<evidence type="ECO:0000313" key="4">
    <source>
        <dbReference type="EMBL" id="KAA6187705.1"/>
    </source>
</evidence>
<evidence type="ECO:0000256" key="1">
    <source>
        <dbReference type="SAM" id="Coils"/>
    </source>
</evidence>
<dbReference type="OrthoDB" id="7064973at2"/>
<evidence type="ECO:0000259" key="3">
    <source>
        <dbReference type="Pfam" id="PF13511"/>
    </source>
</evidence>
<gene>
    <name evidence="4" type="ORF">F2Q65_00215</name>
</gene>
<organism evidence="4 5">
    <name type="scientific">Thiohalocapsa marina</name>
    <dbReference type="NCBI Taxonomy" id="424902"/>
    <lineage>
        <taxon>Bacteria</taxon>
        <taxon>Pseudomonadati</taxon>
        <taxon>Pseudomonadota</taxon>
        <taxon>Gammaproteobacteria</taxon>
        <taxon>Chromatiales</taxon>
        <taxon>Chromatiaceae</taxon>
        <taxon>Thiohalocapsa</taxon>
    </lineage>
</organism>